<dbReference type="InterPro" id="IPR036291">
    <property type="entry name" value="NAD(P)-bd_dom_sf"/>
</dbReference>
<reference evidence="2 3" key="1">
    <citation type="submission" date="2019-06" db="EMBL/GenBank/DDBJ databases">
        <title>Sequencing the genomes of 1000 actinobacteria strains.</title>
        <authorList>
            <person name="Klenk H.-P."/>
        </authorList>
    </citation>
    <scope>NUCLEOTIDE SEQUENCE [LARGE SCALE GENOMIC DNA]</scope>
    <source>
        <strain evidence="2 3">DSM 45511</strain>
    </source>
</reference>
<evidence type="ECO:0000256" key="1">
    <source>
        <dbReference type="ARBA" id="ARBA00006484"/>
    </source>
</evidence>
<dbReference type="PANTHER" id="PTHR42760">
    <property type="entry name" value="SHORT-CHAIN DEHYDROGENASES/REDUCTASES FAMILY MEMBER"/>
    <property type="match status" value="1"/>
</dbReference>
<dbReference type="GO" id="GO:0030497">
    <property type="term" value="P:fatty acid elongation"/>
    <property type="evidence" value="ECO:0007669"/>
    <property type="project" value="TreeGrafter"/>
</dbReference>
<dbReference type="SUPFAM" id="SSF51735">
    <property type="entry name" value="NAD(P)-binding Rossmann-fold domains"/>
    <property type="match status" value="1"/>
</dbReference>
<dbReference type="Pfam" id="PF13561">
    <property type="entry name" value="adh_short_C2"/>
    <property type="match status" value="1"/>
</dbReference>
<dbReference type="OrthoDB" id="3210335at2"/>
<gene>
    <name evidence="2" type="ORF">FB388_2112</name>
</gene>
<proteinExistence type="inferred from homology"/>
<accession>A0A543GF73</accession>
<evidence type="ECO:0000313" key="2">
    <source>
        <dbReference type="EMBL" id="TQM44739.1"/>
    </source>
</evidence>
<dbReference type="PRINTS" id="PR00081">
    <property type="entry name" value="GDHRDH"/>
</dbReference>
<evidence type="ECO:0000313" key="3">
    <source>
        <dbReference type="Proteomes" id="UP000319818"/>
    </source>
</evidence>
<protein>
    <submittedName>
        <fullName evidence="2">3-oxoacyl-[acyl-carrier protein] reductase</fullName>
    </submittedName>
</protein>
<dbReference type="GO" id="GO:0016616">
    <property type="term" value="F:oxidoreductase activity, acting on the CH-OH group of donors, NAD or NADP as acceptor"/>
    <property type="evidence" value="ECO:0007669"/>
    <property type="project" value="TreeGrafter"/>
</dbReference>
<dbReference type="PRINTS" id="PR00080">
    <property type="entry name" value="SDRFAMILY"/>
</dbReference>
<comment type="similarity">
    <text evidence="1">Belongs to the short-chain dehydrogenases/reductases (SDR) family.</text>
</comment>
<dbReference type="CDD" id="cd05233">
    <property type="entry name" value="SDR_c"/>
    <property type="match status" value="1"/>
</dbReference>
<dbReference type="Gene3D" id="3.40.50.720">
    <property type="entry name" value="NAD(P)-binding Rossmann-like Domain"/>
    <property type="match status" value="1"/>
</dbReference>
<dbReference type="Proteomes" id="UP000319818">
    <property type="component" value="Unassembled WGS sequence"/>
</dbReference>
<dbReference type="EMBL" id="VFPH01000001">
    <property type="protein sequence ID" value="TQM44739.1"/>
    <property type="molecule type" value="Genomic_DNA"/>
</dbReference>
<dbReference type="RefSeq" id="WP_142099817.1">
    <property type="nucleotide sequence ID" value="NZ_VFPH01000001.1"/>
</dbReference>
<name>A0A543GF73_9PSEU</name>
<dbReference type="AlphaFoldDB" id="A0A543GF73"/>
<comment type="caution">
    <text evidence="2">The sequence shown here is derived from an EMBL/GenBank/DDBJ whole genome shotgun (WGS) entry which is preliminary data.</text>
</comment>
<dbReference type="PANTHER" id="PTHR42760:SF40">
    <property type="entry name" value="3-OXOACYL-[ACYL-CARRIER-PROTEIN] REDUCTASE, CHLOROPLASTIC"/>
    <property type="match status" value="1"/>
</dbReference>
<organism evidence="2 3">
    <name type="scientific">Pseudonocardia cypriaca</name>
    <dbReference type="NCBI Taxonomy" id="882449"/>
    <lineage>
        <taxon>Bacteria</taxon>
        <taxon>Bacillati</taxon>
        <taxon>Actinomycetota</taxon>
        <taxon>Actinomycetes</taxon>
        <taxon>Pseudonocardiales</taxon>
        <taxon>Pseudonocardiaceae</taxon>
        <taxon>Pseudonocardia</taxon>
    </lineage>
</organism>
<keyword evidence="3" id="KW-1185">Reference proteome</keyword>
<sequence length="241" mass="24391">MTRTAVVTGGATGIGRAVAEQLGREGAEVTIVGRRRDVLAAAAAEIGAKAVAFDASDPASVTAALPQLPETIDVLVNAAGGNTDLGAERPADQLVATRSSWLANFEANVLTAVLVTTALLPRIADGGRIVNLGSVTARSGGGSYGAVKAALEPWTSELAFQLGKRGITANVVSPGPTEGTEFFGGADFPPARRAFAESRSADGRLGRAEEVAALVAFVASPQASHLTGQVLHVSGGMHLGR</sequence>
<dbReference type="InterPro" id="IPR002347">
    <property type="entry name" value="SDR_fam"/>
</dbReference>